<dbReference type="Proteomes" id="UP001301350">
    <property type="component" value="Unassembled WGS sequence"/>
</dbReference>
<reference evidence="4 5" key="1">
    <citation type="submission" date="2022-07" db="EMBL/GenBank/DDBJ databases">
        <title>Genome-wide signatures of adaptation to extreme environments.</title>
        <authorList>
            <person name="Cho C.H."/>
            <person name="Yoon H.S."/>
        </authorList>
    </citation>
    <scope>NUCLEOTIDE SEQUENCE [LARGE SCALE GENOMIC DNA]</scope>
    <source>
        <strain evidence="4 5">DBV 063 E5</strain>
    </source>
</reference>
<dbReference type="InterPro" id="IPR040446">
    <property type="entry name" value="RRP7"/>
</dbReference>
<evidence type="ECO:0000256" key="2">
    <source>
        <dbReference type="SAM" id="MobiDB-lite"/>
    </source>
</evidence>
<feature type="region of interest" description="Disordered" evidence="2">
    <location>
        <begin position="59"/>
        <end position="89"/>
    </location>
</feature>
<dbReference type="GO" id="GO:0034456">
    <property type="term" value="C:UTP-C complex"/>
    <property type="evidence" value="ECO:0007669"/>
    <property type="project" value="TreeGrafter"/>
</dbReference>
<name>A0AAV9J204_CYACA</name>
<dbReference type="Pfam" id="PF12923">
    <property type="entry name" value="RRP7"/>
    <property type="match status" value="1"/>
</dbReference>
<feature type="compositionally biased region" description="Basic and acidic residues" evidence="2">
    <location>
        <begin position="293"/>
        <end position="310"/>
    </location>
</feature>
<comment type="similarity">
    <text evidence="1">Belongs to the RRP7 family.</text>
</comment>
<keyword evidence="5" id="KW-1185">Reference proteome</keyword>
<dbReference type="EMBL" id="JANCYW010000017">
    <property type="protein sequence ID" value="KAK4538350.1"/>
    <property type="molecule type" value="Genomic_DNA"/>
</dbReference>
<dbReference type="GO" id="GO:0006364">
    <property type="term" value="P:rRNA processing"/>
    <property type="evidence" value="ECO:0007669"/>
    <property type="project" value="TreeGrafter"/>
</dbReference>
<comment type="caution">
    <text evidence="4">The sequence shown here is derived from an EMBL/GenBank/DDBJ whole genome shotgun (WGS) entry which is preliminary data.</text>
</comment>
<proteinExistence type="inferred from homology"/>
<evidence type="ECO:0000256" key="1">
    <source>
        <dbReference type="ARBA" id="ARBA00006110"/>
    </source>
</evidence>
<protein>
    <recommendedName>
        <fullName evidence="3">Ribosomal RNA-processing protein 7 C-terminal domain-containing protein</fullName>
    </recommendedName>
</protein>
<dbReference type="AlphaFoldDB" id="A0AAV9J204"/>
<gene>
    <name evidence="4" type="ORF">CDCA_CDCA17G4375</name>
</gene>
<dbReference type="Gene3D" id="6.10.250.1770">
    <property type="match status" value="1"/>
</dbReference>
<feature type="region of interest" description="Disordered" evidence="2">
    <location>
        <begin position="273"/>
        <end position="310"/>
    </location>
</feature>
<evidence type="ECO:0000259" key="3">
    <source>
        <dbReference type="Pfam" id="PF12923"/>
    </source>
</evidence>
<dbReference type="GO" id="GO:0000028">
    <property type="term" value="P:ribosomal small subunit assembly"/>
    <property type="evidence" value="ECO:0007669"/>
    <property type="project" value="TreeGrafter"/>
</dbReference>
<evidence type="ECO:0000313" key="5">
    <source>
        <dbReference type="Proteomes" id="UP001301350"/>
    </source>
</evidence>
<dbReference type="GO" id="GO:0032545">
    <property type="term" value="C:CURI complex"/>
    <property type="evidence" value="ECO:0007669"/>
    <property type="project" value="TreeGrafter"/>
</dbReference>
<accession>A0AAV9J204</accession>
<evidence type="ECO:0000313" key="4">
    <source>
        <dbReference type="EMBL" id="KAK4538350.1"/>
    </source>
</evidence>
<feature type="domain" description="Ribosomal RNA-processing protein 7 C-terminal" evidence="3">
    <location>
        <begin position="232"/>
        <end position="338"/>
    </location>
</feature>
<dbReference type="InterPro" id="IPR024326">
    <property type="entry name" value="RRP7_C"/>
</dbReference>
<dbReference type="PANTHER" id="PTHR13191:SF0">
    <property type="entry name" value="RIBOSOMAL RNA-PROCESSING PROTEIN 7 HOMOLOG A-RELATED"/>
    <property type="match status" value="1"/>
</dbReference>
<dbReference type="PANTHER" id="PTHR13191">
    <property type="entry name" value="RIBOSOMAL RNA PROCESSING PROTEIN 7-RELATED"/>
    <property type="match status" value="1"/>
</dbReference>
<organism evidence="4 5">
    <name type="scientific">Cyanidium caldarium</name>
    <name type="common">Red alga</name>
    <dbReference type="NCBI Taxonomy" id="2771"/>
    <lineage>
        <taxon>Eukaryota</taxon>
        <taxon>Rhodophyta</taxon>
        <taxon>Bangiophyceae</taxon>
        <taxon>Cyanidiales</taxon>
        <taxon>Cyanidiaceae</taxon>
        <taxon>Cyanidium</taxon>
    </lineage>
</organism>
<sequence>MDERRVAAEDPVNSVGEYTVWRVPLAGRSNEPTSAWRYLYYRVYDGDELPGRVREAWAGAGRNGESAPDAGATNKKRQRRDAPTSVNGAEVTAPDWVQQAARERRVLLVVNVPGWLTAERLARAFAPVDATAAAFLDRTPEDGEASWSPGFSSIDTGRLQASTELTWDSARVRGYVCMGSAAVARAAVRHPERLDALPLIENEEESGLGAKTKRPSFVERALRAFLRSCPQETSALEREADAVVAAYEAQRQSQEAEQKAALVDDDGFTRVTRKRHRNEASTAAPSVVADGTAHAEPRTHPGFYKVDRQNARRQQLEALRTRFELDKRRMKQMRAARQPFLT</sequence>